<dbReference type="PANTHER" id="PTHR30004">
    <property type="entry name" value="4-HYDROXYTHREONINE-4-PHOSPHATE DEHYDROGENASE"/>
    <property type="match status" value="1"/>
</dbReference>
<dbReference type="GO" id="GO:0051287">
    <property type="term" value="F:NAD binding"/>
    <property type="evidence" value="ECO:0007669"/>
    <property type="project" value="InterPro"/>
</dbReference>
<dbReference type="GO" id="GO:0046872">
    <property type="term" value="F:metal ion binding"/>
    <property type="evidence" value="ECO:0007669"/>
    <property type="project" value="UniProtKB-KW"/>
</dbReference>
<reference evidence="4 5" key="1">
    <citation type="submission" date="2022-11" db="EMBL/GenBank/DDBJ databases">
        <title>Haliovirga abyssi gen. nov., sp. nov., a mesophilic fermentative bacterium isolated from the Iheya North hydrothermal field and the proposal of Haliovirgaceae fam. nov.</title>
        <authorList>
            <person name="Miyazaki U."/>
            <person name="Tame A."/>
            <person name="Miyazaki J."/>
            <person name="Takai K."/>
            <person name="Sawayama S."/>
            <person name="Kitajima M."/>
            <person name="Okamoto A."/>
            <person name="Nakagawa S."/>
        </authorList>
    </citation>
    <scope>NUCLEOTIDE SEQUENCE [LARGE SCALE GENOMIC DNA]</scope>
    <source>
        <strain evidence="4 5">IC12</strain>
    </source>
</reference>
<dbReference type="NCBIfam" id="TIGR00557">
    <property type="entry name" value="pdxA"/>
    <property type="match status" value="1"/>
</dbReference>
<proteinExistence type="predicted"/>
<gene>
    <name evidence="4" type="primary">pdxA</name>
    <name evidence="4" type="ORF">HLVA_12460</name>
</gene>
<dbReference type="Proteomes" id="UP001321582">
    <property type="component" value="Chromosome"/>
</dbReference>
<evidence type="ECO:0000313" key="4">
    <source>
        <dbReference type="EMBL" id="BDU50677.1"/>
    </source>
</evidence>
<name>A0AAU9DGU2_9FUSO</name>
<dbReference type="RefSeq" id="WP_307903540.1">
    <property type="nucleotide sequence ID" value="NZ_AP027059.1"/>
</dbReference>
<dbReference type="Pfam" id="PF04166">
    <property type="entry name" value="PdxA"/>
    <property type="match status" value="1"/>
</dbReference>
<dbReference type="GO" id="GO:0016491">
    <property type="term" value="F:oxidoreductase activity"/>
    <property type="evidence" value="ECO:0007669"/>
    <property type="project" value="UniProtKB-KW"/>
</dbReference>
<evidence type="ECO:0000313" key="5">
    <source>
        <dbReference type="Proteomes" id="UP001321582"/>
    </source>
</evidence>
<dbReference type="AlphaFoldDB" id="A0AAU9DGU2"/>
<sequence length="347" mass="38244">MKNKILITMGDPAGIGPEIILKFYKDFFSKSGNNFIPVVVGDKEILKYYIGKYNLDLKVEDILGNYKNREEIKNIISKNIIPIINVEHKTIDENIAKAKELEIGIPTKQSGKMSMLYIEKALELTKDKTFDAMVTAPISKEAINLAGYHYSGHTSFLADNTNTKNYAMILKGDKITVVLNTTHLSLNDAIKKVKKENILKKIKLANKAKKLLGIKTKIAVSGLNPHNGEGGLFGDEEIKEILPAVEEAKKLGIEVEGPIVPDTLFVRMLKDEFNIAVVMYHDQGLIPMKMESFGLGVNITVGLPIIRTSVDHGTAYDIAGKNLADYGSLKKAVGVANIIIENSLGMD</sequence>
<dbReference type="InterPro" id="IPR005255">
    <property type="entry name" value="PdxA_fam"/>
</dbReference>
<dbReference type="KEGG" id="haby:HLVA_12460"/>
<evidence type="ECO:0000256" key="1">
    <source>
        <dbReference type="ARBA" id="ARBA00022723"/>
    </source>
</evidence>
<protein>
    <submittedName>
        <fullName evidence="4">4-hydroxythreonine-4-phosphate dehydrogenase</fullName>
    </submittedName>
</protein>
<keyword evidence="2" id="KW-0560">Oxidoreductase</keyword>
<keyword evidence="1" id="KW-0479">Metal-binding</keyword>
<dbReference type="SUPFAM" id="SSF53659">
    <property type="entry name" value="Isocitrate/Isopropylmalate dehydrogenase-like"/>
    <property type="match status" value="1"/>
</dbReference>
<evidence type="ECO:0000256" key="2">
    <source>
        <dbReference type="ARBA" id="ARBA00023002"/>
    </source>
</evidence>
<evidence type="ECO:0000256" key="3">
    <source>
        <dbReference type="ARBA" id="ARBA00023027"/>
    </source>
</evidence>
<accession>A0AAU9DGU2</accession>
<keyword evidence="3" id="KW-0520">NAD</keyword>
<dbReference type="EMBL" id="AP027059">
    <property type="protein sequence ID" value="BDU50677.1"/>
    <property type="molecule type" value="Genomic_DNA"/>
</dbReference>
<dbReference type="PANTHER" id="PTHR30004:SF6">
    <property type="entry name" value="D-THREONATE 4-PHOSPHATE DEHYDROGENASE"/>
    <property type="match status" value="1"/>
</dbReference>
<keyword evidence="5" id="KW-1185">Reference proteome</keyword>
<organism evidence="4 5">
    <name type="scientific">Haliovirga abyssi</name>
    <dbReference type="NCBI Taxonomy" id="2996794"/>
    <lineage>
        <taxon>Bacteria</taxon>
        <taxon>Fusobacteriati</taxon>
        <taxon>Fusobacteriota</taxon>
        <taxon>Fusobacteriia</taxon>
        <taxon>Fusobacteriales</taxon>
        <taxon>Haliovirgaceae</taxon>
        <taxon>Haliovirga</taxon>
    </lineage>
</organism>
<dbReference type="Gene3D" id="3.40.718.10">
    <property type="entry name" value="Isopropylmalate Dehydrogenase"/>
    <property type="match status" value="1"/>
</dbReference>